<organism evidence="2 3">
    <name type="scientific">Adiantum capillus-veneris</name>
    <name type="common">Maidenhair fern</name>
    <dbReference type="NCBI Taxonomy" id="13818"/>
    <lineage>
        <taxon>Eukaryota</taxon>
        <taxon>Viridiplantae</taxon>
        <taxon>Streptophyta</taxon>
        <taxon>Embryophyta</taxon>
        <taxon>Tracheophyta</taxon>
        <taxon>Polypodiopsida</taxon>
        <taxon>Polypodiidae</taxon>
        <taxon>Polypodiales</taxon>
        <taxon>Pteridineae</taxon>
        <taxon>Pteridaceae</taxon>
        <taxon>Vittarioideae</taxon>
        <taxon>Adiantum</taxon>
    </lineage>
</organism>
<sequence length="559" mass="61959">MDNGVCKEPTAFYLLAVALRSFFLVLATHLLAGEVDTSLAGVPLARRISWWCRYYNPLNLSWRYYSMFAYRFTAHSWGNPQLALINHEEHPLLPPLPYIVGETVHPLCVRRLEMAGLLSSQGILTFSAAYQGALAIQYAISTEGIPYLPNTTVPLAMVGLFRVMGCKWVASKIHVDAYPYPCMPSPLAPSSISELNVCTLISRFLRLGKSSIRSLWGSSPNVTTTTIDSSSPQSVDKFERNSLPTFNLVKQSQTKYSTTFLTIPITPKDPLPTAAPIVKCSTAKSPSRAVNTTSNGSSAATLHLPPLLLPSSIYTIDPPSLQSQSPSVLKSPNRPLLPTLYRPYSMLSLSPHAMEPANVSKCNTELFLLSRDTSSLLSKASLSCSPSEENHGNTSIYSKSKTFSPIPCSQHESSSLDAPRSPTLSAEKQSRGFHIHANASAEQPLPYKSNKIVVRVWIGVLVGLVIMSFLPYKVAAAYQLPHRLLQFSMQIFYQYIAVSEFIFHAYLLYQGPIALANRVLFFDHWSFKAQTCGFYCLLMFMLVVSLIDFVKHEFYRACA</sequence>
<evidence type="ECO:0000313" key="2">
    <source>
        <dbReference type="EMBL" id="KAI5069861.1"/>
    </source>
</evidence>
<feature type="transmembrane region" description="Helical" evidence="1">
    <location>
        <begin position="452"/>
        <end position="472"/>
    </location>
</feature>
<keyword evidence="1" id="KW-0812">Transmembrane</keyword>
<dbReference type="Proteomes" id="UP000886520">
    <property type="component" value="Chromosome 15"/>
</dbReference>
<accession>A0A9D4UL53</accession>
<keyword evidence="3" id="KW-1185">Reference proteome</keyword>
<feature type="transmembrane region" description="Helical" evidence="1">
    <location>
        <begin position="12"/>
        <end position="32"/>
    </location>
</feature>
<name>A0A9D4UL53_ADICA</name>
<dbReference type="AlphaFoldDB" id="A0A9D4UL53"/>
<protein>
    <submittedName>
        <fullName evidence="2">Uncharacterized protein</fullName>
    </submittedName>
</protein>
<keyword evidence="1" id="KW-1133">Transmembrane helix</keyword>
<evidence type="ECO:0000256" key="1">
    <source>
        <dbReference type="SAM" id="Phobius"/>
    </source>
</evidence>
<reference evidence="2" key="1">
    <citation type="submission" date="2021-01" db="EMBL/GenBank/DDBJ databases">
        <title>Adiantum capillus-veneris genome.</title>
        <authorList>
            <person name="Fang Y."/>
            <person name="Liao Q."/>
        </authorList>
    </citation>
    <scope>NUCLEOTIDE SEQUENCE</scope>
    <source>
        <strain evidence="2">H3</strain>
        <tissue evidence="2">Leaf</tissue>
    </source>
</reference>
<dbReference type="EMBL" id="JABFUD020000015">
    <property type="protein sequence ID" value="KAI5069861.1"/>
    <property type="molecule type" value="Genomic_DNA"/>
</dbReference>
<evidence type="ECO:0000313" key="3">
    <source>
        <dbReference type="Proteomes" id="UP000886520"/>
    </source>
</evidence>
<comment type="caution">
    <text evidence="2">The sequence shown here is derived from an EMBL/GenBank/DDBJ whole genome shotgun (WGS) entry which is preliminary data.</text>
</comment>
<proteinExistence type="predicted"/>
<dbReference type="OrthoDB" id="1930151at2759"/>
<keyword evidence="1" id="KW-0472">Membrane</keyword>
<feature type="transmembrane region" description="Helical" evidence="1">
    <location>
        <begin position="484"/>
        <end position="507"/>
    </location>
</feature>
<gene>
    <name evidence="2" type="ORF">GOP47_0016162</name>
</gene>
<feature type="transmembrane region" description="Helical" evidence="1">
    <location>
        <begin position="527"/>
        <end position="547"/>
    </location>
</feature>